<keyword evidence="2" id="KW-0812">Transmembrane</keyword>
<accession>A0A9W8AK25</accession>
<sequence length="178" mass="20165">MIFTPRLLSGTQALRQRALHTSRLVRSANATATSKTVGNVTESIKPVTTKVVYTRKGSVRSALFGLFFGATFASIFGATYLVEEVQRANSKLLATVHDLYEETEKIRGYLKRITELEKELQRLQTQSASQTHLSNLREDLRKLYDQVSREQLSLRAQLRDVEQDVHKTLKDQGKALEL</sequence>
<gene>
    <name evidence="3" type="ORF">IWQ62_005268</name>
</gene>
<feature type="coiled-coil region" evidence="1">
    <location>
        <begin position="82"/>
        <end position="164"/>
    </location>
</feature>
<feature type="transmembrane region" description="Helical" evidence="2">
    <location>
        <begin position="62"/>
        <end position="82"/>
    </location>
</feature>
<dbReference type="PANTHER" id="PTHR37849">
    <property type="entry name" value="YALI0E11605P"/>
    <property type="match status" value="1"/>
</dbReference>
<dbReference type="AlphaFoldDB" id="A0A9W8AK25"/>
<proteinExistence type="predicted"/>
<keyword evidence="2" id="KW-1133">Transmembrane helix</keyword>
<evidence type="ECO:0000313" key="4">
    <source>
        <dbReference type="Proteomes" id="UP001150925"/>
    </source>
</evidence>
<reference evidence="3" key="1">
    <citation type="submission" date="2022-07" db="EMBL/GenBank/DDBJ databases">
        <title>Phylogenomic reconstructions and comparative analyses of Kickxellomycotina fungi.</title>
        <authorList>
            <person name="Reynolds N.K."/>
            <person name="Stajich J.E."/>
            <person name="Barry K."/>
            <person name="Grigoriev I.V."/>
            <person name="Crous P."/>
            <person name="Smith M.E."/>
        </authorList>
    </citation>
    <scope>NUCLEOTIDE SEQUENCE</scope>
    <source>
        <strain evidence="3">RSA 1196</strain>
    </source>
</reference>
<keyword evidence="2" id="KW-0472">Membrane</keyword>
<organism evidence="3 4">
    <name type="scientific">Dispira parvispora</name>
    <dbReference type="NCBI Taxonomy" id="1520584"/>
    <lineage>
        <taxon>Eukaryota</taxon>
        <taxon>Fungi</taxon>
        <taxon>Fungi incertae sedis</taxon>
        <taxon>Zoopagomycota</taxon>
        <taxon>Kickxellomycotina</taxon>
        <taxon>Dimargaritomycetes</taxon>
        <taxon>Dimargaritales</taxon>
        <taxon>Dimargaritaceae</taxon>
        <taxon>Dispira</taxon>
    </lineage>
</organism>
<dbReference type="Gene3D" id="1.20.58.70">
    <property type="match status" value="1"/>
</dbReference>
<evidence type="ECO:0000313" key="3">
    <source>
        <dbReference type="EMBL" id="KAJ1956590.1"/>
    </source>
</evidence>
<dbReference type="Proteomes" id="UP001150925">
    <property type="component" value="Unassembled WGS sequence"/>
</dbReference>
<comment type="caution">
    <text evidence="3">The sequence shown here is derived from an EMBL/GenBank/DDBJ whole genome shotgun (WGS) entry which is preliminary data.</text>
</comment>
<evidence type="ECO:0000256" key="1">
    <source>
        <dbReference type="SAM" id="Coils"/>
    </source>
</evidence>
<keyword evidence="1" id="KW-0175">Coiled coil</keyword>
<dbReference type="PANTHER" id="PTHR37849:SF1">
    <property type="entry name" value="YALI0E11605P"/>
    <property type="match status" value="1"/>
</dbReference>
<evidence type="ECO:0000256" key="2">
    <source>
        <dbReference type="SAM" id="Phobius"/>
    </source>
</evidence>
<protein>
    <submittedName>
        <fullName evidence="3">Uncharacterized protein</fullName>
    </submittedName>
</protein>
<dbReference type="OrthoDB" id="5331396at2759"/>
<keyword evidence="4" id="KW-1185">Reference proteome</keyword>
<dbReference type="EMBL" id="JANBPY010002098">
    <property type="protein sequence ID" value="KAJ1956590.1"/>
    <property type="molecule type" value="Genomic_DNA"/>
</dbReference>
<name>A0A9W8AK25_9FUNG</name>